<comment type="caution">
    <text evidence="10">The sequence shown here is derived from an EMBL/GenBank/DDBJ whole genome shotgun (WGS) entry which is preliminary data.</text>
</comment>
<dbReference type="InterPro" id="IPR005467">
    <property type="entry name" value="His_kinase_dom"/>
</dbReference>
<protein>
    <recommendedName>
        <fullName evidence="2">histidine kinase</fullName>
        <ecNumber evidence="2">2.7.13.3</ecNumber>
    </recommendedName>
</protein>
<evidence type="ECO:0000256" key="6">
    <source>
        <dbReference type="ARBA" id="ARBA00022777"/>
    </source>
</evidence>
<evidence type="ECO:0000256" key="5">
    <source>
        <dbReference type="ARBA" id="ARBA00022692"/>
    </source>
</evidence>
<dbReference type="SUPFAM" id="SSF55874">
    <property type="entry name" value="ATPase domain of HSP90 chaperone/DNA topoisomerase II/histidine kinase"/>
    <property type="match status" value="1"/>
</dbReference>
<evidence type="ECO:0000256" key="1">
    <source>
        <dbReference type="ARBA" id="ARBA00000085"/>
    </source>
</evidence>
<evidence type="ECO:0000256" key="2">
    <source>
        <dbReference type="ARBA" id="ARBA00012438"/>
    </source>
</evidence>
<accession>A0A8X8IID8</accession>
<dbReference type="Gene3D" id="3.30.565.10">
    <property type="entry name" value="Histidine kinase-like ATPase, C-terminal domain"/>
    <property type="match status" value="1"/>
</dbReference>
<dbReference type="SUPFAM" id="SSF47384">
    <property type="entry name" value="Homodimeric domain of signal transducing histidine kinase"/>
    <property type="match status" value="1"/>
</dbReference>
<dbReference type="CDD" id="cd00082">
    <property type="entry name" value="HisKA"/>
    <property type="match status" value="1"/>
</dbReference>
<dbReference type="Pfam" id="PF02518">
    <property type="entry name" value="HATPase_c"/>
    <property type="match status" value="1"/>
</dbReference>
<evidence type="ECO:0000313" key="10">
    <source>
        <dbReference type="EMBL" id="SDX62952.1"/>
    </source>
</evidence>
<dbReference type="EMBL" id="FNNO01000022">
    <property type="protein sequence ID" value="SDX62952.1"/>
    <property type="molecule type" value="Genomic_DNA"/>
</dbReference>
<keyword evidence="4" id="KW-0808">Transferase</keyword>
<sequence>MSKPLLQRNTRYLLTWLPVVLLFCSFLFYVMLRMQAHHMQEKQLLLKQENVWKTFVANKGNIEKHIIGEYDIVEATQPVALNASRDTLVYYADEKKSLPFEILTGRMQWNNTSYNLTTYVSSTEISHLIIKVFITEAFILLLLLVAIVILNRKSSKLLWKPFFSTLHAANNYDIARNQPLALATHTGTTEFDELNGSMTSFVNNANTAYFNQKQFVENASHEMQTPLAIIRSKLELLINQPGLTEKSASMLQDITEANDHLSQMNRNLLLLSKIENNQFPDAGPIDVSQMLRHLLNSFQEHYEYFPALTCNIEDHVVLQANRSLIEILLSNLVNNAIIHNKENGEMNVTLSSSYLLIQNTGPKPDIDPMELFERFKKGSYQTKTTGLGLSLVKQIVLLYQYQISYQYLDGWHMIKVTFR</sequence>
<dbReference type="InterPro" id="IPR036890">
    <property type="entry name" value="HATPase_C_sf"/>
</dbReference>
<dbReference type="InterPro" id="IPR003661">
    <property type="entry name" value="HisK_dim/P_dom"/>
</dbReference>
<evidence type="ECO:0000256" key="7">
    <source>
        <dbReference type="ARBA" id="ARBA00022989"/>
    </source>
</evidence>
<keyword evidence="3" id="KW-0597">Phosphoprotein</keyword>
<dbReference type="EC" id="2.7.13.3" evidence="2"/>
<keyword evidence="6 10" id="KW-0418">Kinase</keyword>
<evidence type="ECO:0000313" key="11">
    <source>
        <dbReference type="Proteomes" id="UP000198711"/>
    </source>
</evidence>
<dbReference type="Pfam" id="PF00512">
    <property type="entry name" value="HisKA"/>
    <property type="match status" value="1"/>
</dbReference>
<evidence type="ECO:0000256" key="3">
    <source>
        <dbReference type="ARBA" id="ARBA00022553"/>
    </source>
</evidence>
<dbReference type="InterPro" id="IPR036097">
    <property type="entry name" value="HisK_dim/P_sf"/>
</dbReference>
<dbReference type="SMART" id="SM00388">
    <property type="entry name" value="HisKA"/>
    <property type="match status" value="1"/>
</dbReference>
<proteinExistence type="predicted"/>
<keyword evidence="8" id="KW-0472">Membrane</keyword>
<dbReference type="SMART" id="SM00387">
    <property type="entry name" value="HATPase_c"/>
    <property type="match status" value="1"/>
</dbReference>
<dbReference type="RefSeq" id="WP_092726930.1">
    <property type="nucleotide sequence ID" value="NZ_FNNO01000022.1"/>
</dbReference>
<dbReference type="GO" id="GO:0000155">
    <property type="term" value="F:phosphorelay sensor kinase activity"/>
    <property type="evidence" value="ECO:0007669"/>
    <property type="project" value="InterPro"/>
</dbReference>
<dbReference type="AlphaFoldDB" id="A0A8X8IID8"/>
<gene>
    <name evidence="10" type="ORF">SAMN05444410_12213</name>
</gene>
<evidence type="ECO:0000256" key="4">
    <source>
        <dbReference type="ARBA" id="ARBA00022679"/>
    </source>
</evidence>
<dbReference type="Proteomes" id="UP000198711">
    <property type="component" value="Unassembled WGS sequence"/>
</dbReference>
<organism evidence="10 11">
    <name type="scientific">Hydrobacter penzbergensis</name>
    <dbReference type="NCBI Taxonomy" id="1235997"/>
    <lineage>
        <taxon>Bacteria</taxon>
        <taxon>Pseudomonadati</taxon>
        <taxon>Bacteroidota</taxon>
        <taxon>Chitinophagia</taxon>
        <taxon>Chitinophagales</taxon>
        <taxon>Chitinophagaceae</taxon>
        <taxon>Hydrobacter</taxon>
    </lineage>
</organism>
<feature type="transmembrane region" description="Helical" evidence="8">
    <location>
        <begin position="12"/>
        <end position="32"/>
    </location>
</feature>
<keyword evidence="5 8" id="KW-0812">Transmembrane</keyword>
<evidence type="ECO:0000259" key="9">
    <source>
        <dbReference type="PROSITE" id="PS50109"/>
    </source>
</evidence>
<dbReference type="PANTHER" id="PTHR45436:SF5">
    <property type="entry name" value="SENSOR HISTIDINE KINASE TRCS"/>
    <property type="match status" value="1"/>
</dbReference>
<dbReference type="InterPro" id="IPR003594">
    <property type="entry name" value="HATPase_dom"/>
</dbReference>
<dbReference type="GO" id="GO:0005886">
    <property type="term" value="C:plasma membrane"/>
    <property type="evidence" value="ECO:0007669"/>
    <property type="project" value="TreeGrafter"/>
</dbReference>
<reference evidence="10 11" key="1">
    <citation type="submission" date="2016-10" db="EMBL/GenBank/DDBJ databases">
        <authorList>
            <person name="Varghese N."/>
            <person name="Submissions S."/>
        </authorList>
    </citation>
    <scope>NUCLEOTIDE SEQUENCE [LARGE SCALE GENOMIC DNA]</scope>
    <source>
        <strain evidence="10 11">DSM 25353</strain>
    </source>
</reference>
<evidence type="ECO:0000256" key="8">
    <source>
        <dbReference type="SAM" id="Phobius"/>
    </source>
</evidence>
<dbReference type="Gene3D" id="1.10.287.130">
    <property type="match status" value="1"/>
</dbReference>
<dbReference type="PROSITE" id="PS50109">
    <property type="entry name" value="HIS_KIN"/>
    <property type="match status" value="1"/>
</dbReference>
<keyword evidence="7 8" id="KW-1133">Transmembrane helix</keyword>
<dbReference type="PANTHER" id="PTHR45436">
    <property type="entry name" value="SENSOR HISTIDINE KINASE YKOH"/>
    <property type="match status" value="1"/>
</dbReference>
<name>A0A8X8IID8_9BACT</name>
<keyword evidence="11" id="KW-1185">Reference proteome</keyword>
<feature type="transmembrane region" description="Helical" evidence="8">
    <location>
        <begin position="128"/>
        <end position="150"/>
    </location>
</feature>
<comment type="catalytic activity">
    <reaction evidence="1">
        <text>ATP + protein L-histidine = ADP + protein N-phospho-L-histidine.</text>
        <dbReference type="EC" id="2.7.13.3"/>
    </reaction>
</comment>
<feature type="domain" description="Histidine kinase" evidence="9">
    <location>
        <begin position="218"/>
        <end position="419"/>
    </location>
</feature>
<dbReference type="InterPro" id="IPR050428">
    <property type="entry name" value="TCS_sensor_his_kinase"/>
</dbReference>